<evidence type="ECO:0000313" key="4">
    <source>
        <dbReference type="Proteomes" id="UP000182229"/>
    </source>
</evidence>
<dbReference type="PANTHER" id="PTHR45947">
    <property type="entry name" value="SULFOQUINOVOSYL TRANSFERASE SQD2"/>
    <property type="match status" value="1"/>
</dbReference>
<proteinExistence type="predicted"/>
<feature type="domain" description="Glycosyl transferase family 1" evidence="1">
    <location>
        <begin position="191"/>
        <end position="346"/>
    </location>
</feature>
<dbReference type="EMBL" id="MPIN01000013">
    <property type="protein sequence ID" value="OJH35767.1"/>
    <property type="molecule type" value="Genomic_DNA"/>
</dbReference>
<dbReference type="Gene3D" id="3.40.50.2000">
    <property type="entry name" value="Glycogen Phosphorylase B"/>
    <property type="match status" value="2"/>
</dbReference>
<protein>
    <submittedName>
        <fullName evidence="3">Uncharacterized protein</fullName>
    </submittedName>
</protein>
<dbReference type="SUPFAM" id="SSF53756">
    <property type="entry name" value="UDP-Glycosyltransferase/glycogen phosphorylase"/>
    <property type="match status" value="1"/>
</dbReference>
<organism evidence="3 4">
    <name type="scientific">Cystobacter ferrugineus</name>
    <dbReference type="NCBI Taxonomy" id="83449"/>
    <lineage>
        <taxon>Bacteria</taxon>
        <taxon>Pseudomonadati</taxon>
        <taxon>Myxococcota</taxon>
        <taxon>Myxococcia</taxon>
        <taxon>Myxococcales</taxon>
        <taxon>Cystobacterineae</taxon>
        <taxon>Archangiaceae</taxon>
        <taxon>Cystobacter</taxon>
    </lineage>
</organism>
<dbReference type="RefSeq" id="WP_071903343.1">
    <property type="nucleotide sequence ID" value="NZ_MPIN01000013.1"/>
</dbReference>
<accession>A0A1L9B0H4</accession>
<dbReference type="Pfam" id="PF00534">
    <property type="entry name" value="Glycos_transf_1"/>
    <property type="match status" value="1"/>
</dbReference>
<dbReference type="InterPro" id="IPR028098">
    <property type="entry name" value="Glyco_trans_4-like_N"/>
</dbReference>
<dbReference type="Proteomes" id="UP000182229">
    <property type="component" value="Unassembled WGS sequence"/>
</dbReference>
<gene>
    <name evidence="3" type="ORF">BON30_37595</name>
</gene>
<evidence type="ECO:0000313" key="3">
    <source>
        <dbReference type="EMBL" id="OJH35767.1"/>
    </source>
</evidence>
<evidence type="ECO:0000259" key="2">
    <source>
        <dbReference type="Pfam" id="PF13579"/>
    </source>
</evidence>
<dbReference type="STRING" id="83449.BON30_37595"/>
<evidence type="ECO:0000259" key="1">
    <source>
        <dbReference type="Pfam" id="PF00534"/>
    </source>
</evidence>
<sequence>MRILTGIDIPFAPFGGSPLLCDDWYRQPPPGVEVRFLTLPPPEGTGRWWGMDGVCFLETPKVRTQEGFEAYVRELRREVARHVEEFRPTLIHCQHLNFGLSRAFAEEAPGIPKAGICHGTDVQSATQSEFFLANLRAIRARMDVLLFPARRMAEDYFAVDPSTLEYEVIPHGIPDDFYVSRAEDEALSPRAPSPLRVLYAGRLTPWKGADIAVEAMRHVPGGIHLTVIGNEDSPGYLARLHAEVASQGLESRVRFEGHLPRRTLLERFSGCDVCVFPSRRLEAFSLTTLEAQARGAVVVYADAGGIVDVVGDSGVRLVENTPRELARVLVQLRDEPEMLRHYRARGHRNAEQYRMSVIRPRFFGLARKHAQRAHLHAGSAA</sequence>
<dbReference type="CDD" id="cd03801">
    <property type="entry name" value="GT4_PimA-like"/>
    <property type="match status" value="1"/>
</dbReference>
<dbReference type="InterPro" id="IPR001296">
    <property type="entry name" value="Glyco_trans_1"/>
</dbReference>
<comment type="caution">
    <text evidence="3">The sequence shown here is derived from an EMBL/GenBank/DDBJ whole genome shotgun (WGS) entry which is preliminary data.</text>
</comment>
<dbReference type="OrthoDB" id="9775208at2"/>
<dbReference type="InterPro" id="IPR050194">
    <property type="entry name" value="Glycosyltransferase_grp1"/>
</dbReference>
<dbReference type="PANTHER" id="PTHR45947:SF3">
    <property type="entry name" value="SULFOQUINOVOSYL TRANSFERASE SQD2"/>
    <property type="match status" value="1"/>
</dbReference>
<dbReference type="GO" id="GO:0016757">
    <property type="term" value="F:glycosyltransferase activity"/>
    <property type="evidence" value="ECO:0007669"/>
    <property type="project" value="InterPro"/>
</dbReference>
<keyword evidence="4" id="KW-1185">Reference proteome</keyword>
<feature type="domain" description="Glycosyltransferase subfamily 4-like N-terminal" evidence="2">
    <location>
        <begin position="31"/>
        <end position="171"/>
    </location>
</feature>
<dbReference type="AlphaFoldDB" id="A0A1L9B0H4"/>
<reference evidence="4" key="1">
    <citation type="submission" date="2016-11" db="EMBL/GenBank/DDBJ databases">
        <authorList>
            <person name="Shukria A."/>
            <person name="Stevens D.C."/>
        </authorList>
    </citation>
    <scope>NUCLEOTIDE SEQUENCE [LARGE SCALE GENOMIC DNA]</scope>
    <source>
        <strain evidence="4">Cbfe23</strain>
    </source>
</reference>
<reference evidence="3 4" key="2">
    <citation type="submission" date="2016-12" db="EMBL/GenBank/DDBJ databases">
        <title>Draft Genome Sequence of Cystobacter ferrugineus Strain Cbfe23.</title>
        <authorList>
            <person name="Akbar S."/>
            <person name="Dowd S.E."/>
            <person name="Stevens D.C."/>
        </authorList>
    </citation>
    <scope>NUCLEOTIDE SEQUENCE [LARGE SCALE GENOMIC DNA]</scope>
    <source>
        <strain evidence="3 4">Cbfe23</strain>
    </source>
</reference>
<name>A0A1L9B0H4_9BACT</name>
<dbReference type="Pfam" id="PF13579">
    <property type="entry name" value="Glyco_trans_4_4"/>
    <property type="match status" value="1"/>
</dbReference>